<name>A0AAD7SMF0_9TELE</name>
<evidence type="ECO:0000256" key="1">
    <source>
        <dbReference type="SAM" id="MobiDB-lite"/>
    </source>
</evidence>
<sequence length="117" mass="12069">MNRPTRASEPLRIPALQESQGAGGGSFARDGGHEVPECRGTAPTRARRPHGLPRPSRNVSTGAAPAQDVNVGRHGAPGPCHRAAQQTVDHTSRPTPTRSASPPLPSPAALSSPQPLA</sequence>
<comment type="caution">
    <text evidence="2">The sequence shown here is derived from an EMBL/GenBank/DDBJ whole genome shotgun (WGS) entry which is preliminary data.</text>
</comment>
<evidence type="ECO:0000313" key="2">
    <source>
        <dbReference type="EMBL" id="KAJ8404692.1"/>
    </source>
</evidence>
<keyword evidence="3" id="KW-1185">Reference proteome</keyword>
<dbReference type="EMBL" id="JAINUG010000052">
    <property type="protein sequence ID" value="KAJ8404692.1"/>
    <property type="molecule type" value="Genomic_DNA"/>
</dbReference>
<protein>
    <submittedName>
        <fullName evidence="2">Uncharacterized protein</fullName>
    </submittedName>
</protein>
<feature type="region of interest" description="Disordered" evidence="1">
    <location>
        <begin position="1"/>
        <end position="117"/>
    </location>
</feature>
<dbReference type="AlphaFoldDB" id="A0AAD7SMF0"/>
<feature type="compositionally biased region" description="Low complexity" evidence="1">
    <location>
        <begin position="93"/>
        <end position="117"/>
    </location>
</feature>
<dbReference type="Proteomes" id="UP001221898">
    <property type="component" value="Unassembled WGS sequence"/>
</dbReference>
<accession>A0AAD7SMF0</accession>
<gene>
    <name evidence="2" type="ORF">AAFF_G00335550</name>
</gene>
<proteinExistence type="predicted"/>
<reference evidence="2" key="1">
    <citation type="journal article" date="2023" name="Science">
        <title>Genome structures resolve the early diversification of teleost fishes.</title>
        <authorList>
            <person name="Parey E."/>
            <person name="Louis A."/>
            <person name="Montfort J."/>
            <person name="Bouchez O."/>
            <person name="Roques C."/>
            <person name="Iampietro C."/>
            <person name="Lluch J."/>
            <person name="Castinel A."/>
            <person name="Donnadieu C."/>
            <person name="Desvignes T."/>
            <person name="Floi Bucao C."/>
            <person name="Jouanno E."/>
            <person name="Wen M."/>
            <person name="Mejri S."/>
            <person name="Dirks R."/>
            <person name="Jansen H."/>
            <person name="Henkel C."/>
            <person name="Chen W.J."/>
            <person name="Zahm M."/>
            <person name="Cabau C."/>
            <person name="Klopp C."/>
            <person name="Thompson A.W."/>
            <person name="Robinson-Rechavi M."/>
            <person name="Braasch I."/>
            <person name="Lecointre G."/>
            <person name="Bobe J."/>
            <person name="Postlethwait J.H."/>
            <person name="Berthelot C."/>
            <person name="Roest Crollius H."/>
            <person name="Guiguen Y."/>
        </authorList>
    </citation>
    <scope>NUCLEOTIDE SEQUENCE</scope>
    <source>
        <strain evidence="2">NC1722</strain>
    </source>
</reference>
<evidence type="ECO:0000313" key="3">
    <source>
        <dbReference type="Proteomes" id="UP001221898"/>
    </source>
</evidence>
<organism evidence="2 3">
    <name type="scientific">Aldrovandia affinis</name>
    <dbReference type="NCBI Taxonomy" id="143900"/>
    <lineage>
        <taxon>Eukaryota</taxon>
        <taxon>Metazoa</taxon>
        <taxon>Chordata</taxon>
        <taxon>Craniata</taxon>
        <taxon>Vertebrata</taxon>
        <taxon>Euteleostomi</taxon>
        <taxon>Actinopterygii</taxon>
        <taxon>Neopterygii</taxon>
        <taxon>Teleostei</taxon>
        <taxon>Notacanthiformes</taxon>
        <taxon>Halosauridae</taxon>
        <taxon>Aldrovandia</taxon>
    </lineage>
</organism>